<evidence type="ECO:0000256" key="2">
    <source>
        <dbReference type="SAM" id="Coils"/>
    </source>
</evidence>
<dbReference type="GO" id="GO:0016020">
    <property type="term" value="C:membrane"/>
    <property type="evidence" value="ECO:0007669"/>
    <property type="project" value="InterPro"/>
</dbReference>
<keyword evidence="8" id="KW-1185">Reference proteome</keyword>
<proteinExistence type="inferred from homology"/>
<keyword evidence="4" id="KW-0472">Membrane</keyword>
<dbReference type="GO" id="GO:0022857">
    <property type="term" value="F:transmembrane transporter activity"/>
    <property type="evidence" value="ECO:0007669"/>
    <property type="project" value="InterPro"/>
</dbReference>
<dbReference type="InterPro" id="IPR006143">
    <property type="entry name" value="RND_pump_MFP"/>
</dbReference>
<comment type="similarity">
    <text evidence="1">Belongs to the membrane fusion protein (MFP) (TC 8.A.1) family.</text>
</comment>
<dbReference type="Gene3D" id="2.40.30.170">
    <property type="match status" value="1"/>
</dbReference>
<reference evidence="7 8" key="1">
    <citation type="submission" date="2020-08" db="EMBL/GenBank/DDBJ databases">
        <title>Genomic Encyclopedia of Type Strains, Phase IV (KMG-IV): sequencing the most valuable type-strain genomes for metagenomic binning, comparative biology and taxonomic classification.</title>
        <authorList>
            <person name="Goeker M."/>
        </authorList>
    </citation>
    <scope>NUCLEOTIDE SEQUENCE [LARGE SCALE GENOMIC DNA]</scope>
    <source>
        <strain evidence="7 8">DSM 17507</strain>
    </source>
</reference>
<name>A0A7W7ABE5_9SPHN</name>
<evidence type="ECO:0000313" key="7">
    <source>
        <dbReference type="EMBL" id="MBB4613903.1"/>
    </source>
</evidence>
<dbReference type="NCBIfam" id="TIGR01730">
    <property type="entry name" value="RND_mfp"/>
    <property type="match status" value="1"/>
</dbReference>
<dbReference type="Pfam" id="PF25876">
    <property type="entry name" value="HH_MFP_RND"/>
    <property type="match status" value="1"/>
</dbReference>
<organism evidence="7 8">
    <name type="scientific">Novosphingobium taihuense</name>
    <dbReference type="NCBI Taxonomy" id="260085"/>
    <lineage>
        <taxon>Bacteria</taxon>
        <taxon>Pseudomonadati</taxon>
        <taxon>Pseudomonadota</taxon>
        <taxon>Alphaproteobacteria</taxon>
        <taxon>Sphingomonadales</taxon>
        <taxon>Sphingomonadaceae</taxon>
        <taxon>Novosphingobium</taxon>
    </lineage>
</organism>
<dbReference type="SUPFAM" id="SSF111369">
    <property type="entry name" value="HlyD-like secretion proteins"/>
    <property type="match status" value="1"/>
</dbReference>
<dbReference type="EMBL" id="JACHOA010000004">
    <property type="protein sequence ID" value="MBB4613903.1"/>
    <property type="molecule type" value="Genomic_DNA"/>
</dbReference>
<dbReference type="Proteomes" id="UP000538566">
    <property type="component" value="Unassembled WGS sequence"/>
</dbReference>
<evidence type="ECO:0000313" key="8">
    <source>
        <dbReference type="Proteomes" id="UP000538566"/>
    </source>
</evidence>
<gene>
    <name evidence="7" type="ORF">GGR37_002189</name>
</gene>
<evidence type="ECO:0000256" key="3">
    <source>
        <dbReference type="SAM" id="MobiDB-lite"/>
    </source>
</evidence>
<feature type="domain" description="Multidrug resistance protein MdtA-like alpha-helical hairpin" evidence="5">
    <location>
        <begin position="117"/>
        <end position="182"/>
    </location>
</feature>
<sequence length="383" mass="41640">MAMIPGTSVRHDLSAFPTLAGLKVPRTTRTLGRMIAVAIPLLLILLFAVKWVQTAPGRGEVIALNPEDRVQQVTALVPGRVERWFVVDGQQVKKGDPIARIIDNDPDLLASLAAERAQVVAQIAAAEQALATARLDVTRTSQLYADGLAARRDYENTQIKVAEMEAKLAEARAKLNKANIGLNRQSAQLVRAPRDGRIQQLNTAAGATLVSAGDWLATIAPERQQRVVELLVDGRDVALVRRGQPVRLNFEGWPAIQFSGWPSVAQGMFDGRVLAIDPSAQNTGLFRVLVEPMPGKPAWPDDNYVRLGSKVRGWIQMETVTIAYELWRQLNDFPLEFPVPVDTGPRKGTALKALTDKEATKGKSGGKSDSYGGADYGGGEEEK</sequence>
<evidence type="ECO:0000256" key="4">
    <source>
        <dbReference type="SAM" id="Phobius"/>
    </source>
</evidence>
<keyword evidence="4" id="KW-0812">Transmembrane</keyword>
<protein>
    <submittedName>
        <fullName evidence="7">RND family efflux transporter MFP subunit</fullName>
    </submittedName>
</protein>
<feature type="domain" description="Multidrug resistance protein MdtA-like barrel-sandwich hybrid" evidence="6">
    <location>
        <begin position="71"/>
        <end position="214"/>
    </location>
</feature>
<feature type="coiled-coil region" evidence="2">
    <location>
        <begin position="154"/>
        <end position="188"/>
    </location>
</feature>
<evidence type="ECO:0000256" key="1">
    <source>
        <dbReference type="ARBA" id="ARBA00009477"/>
    </source>
</evidence>
<evidence type="ECO:0000259" key="5">
    <source>
        <dbReference type="Pfam" id="PF25876"/>
    </source>
</evidence>
<dbReference type="InterPro" id="IPR058624">
    <property type="entry name" value="MdtA-like_HH"/>
</dbReference>
<keyword evidence="4" id="KW-1133">Transmembrane helix</keyword>
<dbReference type="InterPro" id="IPR050739">
    <property type="entry name" value="MFP"/>
</dbReference>
<dbReference type="PANTHER" id="PTHR30386">
    <property type="entry name" value="MEMBRANE FUSION SUBUNIT OF EMRAB-TOLC MULTIDRUG EFFLUX PUMP"/>
    <property type="match status" value="1"/>
</dbReference>
<evidence type="ECO:0000259" key="6">
    <source>
        <dbReference type="Pfam" id="PF25917"/>
    </source>
</evidence>
<comment type="caution">
    <text evidence="7">The sequence shown here is derived from an EMBL/GenBank/DDBJ whole genome shotgun (WGS) entry which is preliminary data.</text>
</comment>
<accession>A0A7W7ABE5</accession>
<dbReference type="InterPro" id="IPR058625">
    <property type="entry name" value="MdtA-like_BSH"/>
</dbReference>
<dbReference type="Pfam" id="PF25917">
    <property type="entry name" value="BSH_RND"/>
    <property type="match status" value="1"/>
</dbReference>
<dbReference type="Gene3D" id="1.10.287.470">
    <property type="entry name" value="Helix hairpin bin"/>
    <property type="match status" value="1"/>
</dbReference>
<feature type="region of interest" description="Disordered" evidence="3">
    <location>
        <begin position="344"/>
        <end position="383"/>
    </location>
</feature>
<keyword evidence="2" id="KW-0175">Coiled coil</keyword>
<dbReference type="Gene3D" id="2.40.50.100">
    <property type="match status" value="1"/>
</dbReference>
<dbReference type="AlphaFoldDB" id="A0A7W7ABE5"/>
<dbReference type="PANTHER" id="PTHR30386:SF27">
    <property type="entry name" value="MEMBRANE FUSION PROTEIN (MFP) FAMILY PROTEIN"/>
    <property type="match status" value="1"/>
</dbReference>
<feature type="transmembrane region" description="Helical" evidence="4">
    <location>
        <begin position="31"/>
        <end position="52"/>
    </location>
</feature>